<accession>A0A1H8UF49</accession>
<evidence type="ECO:0000313" key="6">
    <source>
        <dbReference type="EMBL" id="SEP01840.1"/>
    </source>
</evidence>
<evidence type="ECO:0000256" key="2">
    <source>
        <dbReference type="ARBA" id="ARBA00022679"/>
    </source>
</evidence>
<keyword evidence="2" id="KW-0808">Transferase</keyword>
<dbReference type="InterPro" id="IPR001099">
    <property type="entry name" value="Chalcone/stilbene_synt_N"/>
</dbReference>
<dbReference type="OrthoDB" id="9786288at2"/>
<organism evidence="6 7">
    <name type="scientific">Trujillonella endophytica</name>
    <dbReference type="NCBI Taxonomy" id="673521"/>
    <lineage>
        <taxon>Bacteria</taxon>
        <taxon>Bacillati</taxon>
        <taxon>Actinomycetota</taxon>
        <taxon>Actinomycetes</taxon>
        <taxon>Geodermatophilales</taxon>
        <taxon>Geodermatophilaceae</taxon>
        <taxon>Trujillonella</taxon>
    </lineage>
</organism>
<protein>
    <submittedName>
        <fullName evidence="6">Predicted naringenin-chalcone synthase</fullName>
    </submittedName>
</protein>
<dbReference type="SUPFAM" id="SSF53901">
    <property type="entry name" value="Thiolase-like"/>
    <property type="match status" value="1"/>
</dbReference>
<dbReference type="EMBL" id="FOEE01000008">
    <property type="protein sequence ID" value="SEP01840.1"/>
    <property type="molecule type" value="Genomic_DNA"/>
</dbReference>
<dbReference type="Pfam" id="PF00195">
    <property type="entry name" value="Chal_sti_synt_N"/>
    <property type="match status" value="1"/>
</dbReference>
<name>A0A1H8UF49_9ACTN</name>
<dbReference type="GO" id="GO:0030639">
    <property type="term" value="P:polyketide biosynthetic process"/>
    <property type="evidence" value="ECO:0007669"/>
    <property type="project" value="TreeGrafter"/>
</dbReference>
<sequence>MTAVVTGSGSALPASLDQQAAWDGFFARHYEGVRAAGRIFAGAGVRTRHAVANPLDEDLSGWSTGARMERYVQEAPPLGKQAVAGALDSAGLAPGDVGLFAVATCTGYATPGLDIRLAADLGMPPGLQRLLIGHMGCYAALPGLAAVGDFVTARGRPAVLLCCELTSLHVQPAQRDLQQVVAHALFSDAAAAVVVQPGAGTGRRLAGVVARTDSSTADLMTWDVTDLGFRMGLSPRVPDVLSRHVGEVVDELLAAAGLRIGDVAGWAVHPGGPRILDVVRDELGLAEEQLAASRRVLAEHGNCSSATVLLVLDELADVDGPVVVMAFGPGLTLYAALLLPAG</sequence>
<dbReference type="InterPro" id="IPR016039">
    <property type="entry name" value="Thiolase-like"/>
</dbReference>
<dbReference type="PANTHER" id="PTHR11877">
    <property type="entry name" value="HYDROXYMETHYLGLUTARYL-COA SYNTHASE"/>
    <property type="match status" value="1"/>
</dbReference>
<keyword evidence="7" id="KW-1185">Reference proteome</keyword>
<comment type="similarity">
    <text evidence="1">Belongs to the thiolase-like superfamily. Chalcone/stilbene synthases family.</text>
</comment>
<dbReference type="CDD" id="cd00831">
    <property type="entry name" value="CHS_like"/>
    <property type="match status" value="1"/>
</dbReference>
<gene>
    <name evidence="6" type="ORF">SAMN05660991_02853</name>
</gene>
<evidence type="ECO:0000313" key="7">
    <source>
        <dbReference type="Proteomes" id="UP000198960"/>
    </source>
</evidence>
<dbReference type="PANTHER" id="PTHR11877:SF46">
    <property type="entry name" value="TYPE III POLYKETIDE SYNTHASE A"/>
    <property type="match status" value="1"/>
</dbReference>
<evidence type="ECO:0000256" key="3">
    <source>
        <dbReference type="PIRSR" id="PIRSR000451-1"/>
    </source>
</evidence>
<feature type="domain" description="Chalcone/stilbene synthase N-terminal" evidence="4">
    <location>
        <begin position="65"/>
        <end position="195"/>
    </location>
</feature>
<dbReference type="STRING" id="673521.SAMN05660991_02853"/>
<evidence type="ECO:0000259" key="4">
    <source>
        <dbReference type="Pfam" id="PF00195"/>
    </source>
</evidence>
<dbReference type="AlphaFoldDB" id="A0A1H8UF49"/>
<dbReference type="PIRSF" id="PIRSF000451">
    <property type="entry name" value="PKS_III"/>
    <property type="match status" value="1"/>
</dbReference>
<dbReference type="InterPro" id="IPR012328">
    <property type="entry name" value="Chalcone/stilbene_synt_C"/>
</dbReference>
<evidence type="ECO:0000256" key="1">
    <source>
        <dbReference type="ARBA" id="ARBA00005531"/>
    </source>
</evidence>
<evidence type="ECO:0000259" key="5">
    <source>
        <dbReference type="Pfam" id="PF02797"/>
    </source>
</evidence>
<proteinExistence type="inferred from homology"/>
<dbReference type="Proteomes" id="UP000198960">
    <property type="component" value="Unassembled WGS sequence"/>
</dbReference>
<dbReference type="Pfam" id="PF02797">
    <property type="entry name" value="Chal_sti_synt_C"/>
    <property type="match status" value="1"/>
</dbReference>
<dbReference type="GO" id="GO:0016747">
    <property type="term" value="F:acyltransferase activity, transferring groups other than amino-acyl groups"/>
    <property type="evidence" value="ECO:0007669"/>
    <property type="project" value="InterPro"/>
</dbReference>
<dbReference type="RefSeq" id="WP_091944438.1">
    <property type="nucleotide sequence ID" value="NZ_FOEE01000008.1"/>
</dbReference>
<dbReference type="InterPro" id="IPR011141">
    <property type="entry name" value="Polyketide_synthase_type-III"/>
</dbReference>
<feature type="active site" description="Acyl-thioester intermediate" evidence="3">
    <location>
        <position position="137"/>
    </location>
</feature>
<reference evidence="7" key="1">
    <citation type="submission" date="2016-10" db="EMBL/GenBank/DDBJ databases">
        <authorList>
            <person name="Varghese N."/>
            <person name="Submissions S."/>
        </authorList>
    </citation>
    <scope>NUCLEOTIDE SEQUENCE [LARGE SCALE GENOMIC DNA]</scope>
    <source>
        <strain evidence="7">DSM 45413</strain>
    </source>
</reference>
<dbReference type="Gene3D" id="3.40.47.10">
    <property type="match status" value="2"/>
</dbReference>
<feature type="domain" description="Chalcone/stilbene synthase C-terminal" evidence="5">
    <location>
        <begin position="220"/>
        <end position="337"/>
    </location>
</feature>